<gene>
    <name evidence="8" type="ORF">Q7C36_002022</name>
</gene>
<protein>
    <submittedName>
        <fullName evidence="8">Uncharacterized protein</fullName>
    </submittedName>
</protein>
<keyword evidence="3" id="KW-0964">Secreted</keyword>
<feature type="compositionally biased region" description="Basic and acidic residues" evidence="7">
    <location>
        <begin position="97"/>
        <end position="122"/>
    </location>
</feature>
<evidence type="ECO:0000256" key="7">
    <source>
        <dbReference type="SAM" id="MobiDB-lite"/>
    </source>
</evidence>
<organism evidence="8 9">
    <name type="scientific">Tachysurus vachellii</name>
    <name type="common">Darkbarbel catfish</name>
    <name type="synonym">Pelteobagrus vachellii</name>
    <dbReference type="NCBI Taxonomy" id="175792"/>
    <lineage>
        <taxon>Eukaryota</taxon>
        <taxon>Metazoa</taxon>
        <taxon>Chordata</taxon>
        <taxon>Craniata</taxon>
        <taxon>Vertebrata</taxon>
        <taxon>Euteleostomi</taxon>
        <taxon>Actinopterygii</taxon>
        <taxon>Neopterygii</taxon>
        <taxon>Teleostei</taxon>
        <taxon>Ostariophysi</taxon>
        <taxon>Siluriformes</taxon>
        <taxon>Bagridae</taxon>
        <taxon>Tachysurus</taxon>
    </lineage>
</organism>
<name>A0AA88NVE9_TACVA</name>
<keyword evidence="9" id="KW-1185">Reference proteome</keyword>
<evidence type="ECO:0000256" key="5">
    <source>
        <dbReference type="ARBA" id="ARBA00022729"/>
    </source>
</evidence>
<dbReference type="PANTHER" id="PTHR11250">
    <property type="entry name" value="TACHYKININ"/>
    <property type="match status" value="1"/>
</dbReference>
<evidence type="ECO:0000256" key="2">
    <source>
        <dbReference type="ARBA" id="ARBA00007518"/>
    </source>
</evidence>
<feature type="region of interest" description="Disordered" evidence="7">
    <location>
        <begin position="93"/>
        <end position="122"/>
    </location>
</feature>
<comment type="similarity">
    <text evidence="2">Belongs to the tachykinin family.</text>
</comment>
<dbReference type="GO" id="GO:0005576">
    <property type="term" value="C:extracellular region"/>
    <property type="evidence" value="ECO:0007669"/>
    <property type="project" value="UniProtKB-SubCell"/>
</dbReference>
<dbReference type="InterPro" id="IPR013055">
    <property type="entry name" value="Tachy_Neuro_lke_CS"/>
</dbReference>
<dbReference type="PROSITE" id="PS00267">
    <property type="entry name" value="TACHYKININ"/>
    <property type="match status" value="2"/>
</dbReference>
<evidence type="ECO:0000256" key="1">
    <source>
        <dbReference type="ARBA" id="ARBA00004613"/>
    </source>
</evidence>
<evidence type="ECO:0000256" key="3">
    <source>
        <dbReference type="ARBA" id="ARBA00022525"/>
    </source>
</evidence>
<evidence type="ECO:0000256" key="6">
    <source>
        <dbReference type="ARBA" id="ARBA00022815"/>
    </source>
</evidence>
<keyword evidence="4" id="KW-0165">Cleavage on pair of basic residues</keyword>
<comment type="subcellular location">
    <subcellularLocation>
        <location evidence="1">Secreted</location>
    </subcellularLocation>
</comment>
<accession>A0AA88NVE9</accession>
<keyword evidence="5" id="KW-0732">Signal</keyword>
<dbReference type="PANTHER" id="PTHR11250:SF5">
    <property type="entry name" value="PROTACHYKININ-1-LIKE ISOFORM X1-RELATED"/>
    <property type="match status" value="1"/>
</dbReference>
<evidence type="ECO:0000313" key="8">
    <source>
        <dbReference type="EMBL" id="KAK2865966.1"/>
    </source>
</evidence>
<dbReference type="AlphaFoldDB" id="A0AA88NVE9"/>
<sequence>MSVLVCSAQGRSFTLDKEHWISKNWEDKPLVDTLASEVASLIKRSKAHQFYGLMGKRTDIPQRMRLGQKRNKGEKFVGLMGRSLREDTFMRTIPAETRTDTQSDKQPDLHKEWDDPRDYAAV</sequence>
<dbReference type="Proteomes" id="UP001187315">
    <property type="component" value="Unassembled WGS sequence"/>
</dbReference>
<evidence type="ECO:0000313" key="9">
    <source>
        <dbReference type="Proteomes" id="UP001187315"/>
    </source>
</evidence>
<dbReference type="EMBL" id="JAVHJS010000002">
    <property type="protein sequence ID" value="KAK2865966.1"/>
    <property type="molecule type" value="Genomic_DNA"/>
</dbReference>
<comment type="caution">
    <text evidence="8">The sequence shown here is derived from an EMBL/GenBank/DDBJ whole genome shotgun (WGS) entry which is preliminary data.</text>
</comment>
<proteinExistence type="inferred from homology"/>
<keyword evidence="6" id="KW-0027">Amidation</keyword>
<reference evidence="8" key="1">
    <citation type="submission" date="2023-08" db="EMBL/GenBank/DDBJ databases">
        <title>Pelteobagrus vachellii genome.</title>
        <authorList>
            <person name="Liu H."/>
        </authorList>
    </citation>
    <scope>NUCLEOTIDE SEQUENCE</scope>
    <source>
        <strain evidence="8">PRFRI_2022a</strain>
        <tissue evidence="8">Muscle</tissue>
    </source>
</reference>
<evidence type="ECO:0000256" key="4">
    <source>
        <dbReference type="ARBA" id="ARBA00022685"/>
    </source>
</evidence>